<evidence type="ECO:0000259" key="3">
    <source>
        <dbReference type="PROSITE" id="PS51724"/>
    </source>
</evidence>
<dbReference type="AlphaFoldDB" id="A0A934WWE7"/>
<proteinExistence type="predicted"/>
<feature type="compositionally biased region" description="Acidic residues" evidence="1">
    <location>
        <begin position="68"/>
        <end position="88"/>
    </location>
</feature>
<evidence type="ECO:0000313" key="4">
    <source>
        <dbReference type="EMBL" id="MBK6264229.1"/>
    </source>
</evidence>
<dbReference type="SUPFAM" id="SSF110997">
    <property type="entry name" value="Sporulation related repeat"/>
    <property type="match status" value="1"/>
</dbReference>
<dbReference type="PROSITE" id="PS51724">
    <property type="entry name" value="SPOR"/>
    <property type="match status" value="1"/>
</dbReference>
<dbReference type="Proteomes" id="UP000611723">
    <property type="component" value="Unassembled WGS sequence"/>
</dbReference>
<organism evidence="4 5">
    <name type="scientific">Marivirga aurantiaca</name>
    <dbReference type="NCBI Taxonomy" id="2802615"/>
    <lineage>
        <taxon>Bacteria</taxon>
        <taxon>Pseudomonadati</taxon>
        <taxon>Bacteroidota</taxon>
        <taxon>Cytophagia</taxon>
        <taxon>Cytophagales</taxon>
        <taxon>Marivirgaceae</taxon>
        <taxon>Marivirga</taxon>
    </lineage>
</organism>
<sequence length="257" mass="28915">MAKKDKNEDEYKDENLDNSANQDDEDFGLPDLDDDNDSEEPSSSYDEDQKEIEEDRLSDIQEPSDSPYLDDSEEDVNDPYESDPYEEELAYERDEAASAYVPPKKSSAAPIVITLTLIVLLALLAVYFIFIREPESSKETKQAPVKDTTSYVVEKPVVVEEPEIKEPEEPKIGEVNTLSSRTGRSYVVVGSFFDADMAKDYADKLAKDGTSTYIIPPFGKSKFNRVAIEETASFAEANSRATELAGQFKEQPWPLKY</sequence>
<keyword evidence="5" id="KW-1185">Reference proteome</keyword>
<dbReference type="InterPro" id="IPR036680">
    <property type="entry name" value="SPOR-like_sf"/>
</dbReference>
<dbReference type="GO" id="GO:0042834">
    <property type="term" value="F:peptidoglycan binding"/>
    <property type="evidence" value="ECO:0007669"/>
    <property type="project" value="InterPro"/>
</dbReference>
<gene>
    <name evidence="4" type="ORF">JKA74_04210</name>
</gene>
<reference evidence="4" key="1">
    <citation type="submission" date="2021-01" db="EMBL/GenBank/DDBJ databases">
        <title>Marivirga aurantiaca sp. nov., isolated from intertidal surface sediments.</title>
        <authorList>
            <person name="Zhang M."/>
        </authorList>
    </citation>
    <scope>NUCLEOTIDE SEQUENCE</scope>
    <source>
        <strain evidence="4">S37H4</strain>
    </source>
</reference>
<keyword evidence="2" id="KW-1133">Transmembrane helix</keyword>
<dbReference type="Pfam" id="PF05036">
    <property type="entry name" value="SPOR"/>
    <property type="match status" value="1"/>
</dbReference>
<dbReference type="RefSeq" id="WP_201429899.1">
    <property type="nucleotide sequence ID" value="NZ_JAEQBW010000001.1"/>
</dbReference>
<feature type="compositionally biased region" description="Basic and acidic residues" evidence="1">
    <location>
        <begin position="1"/>
        <end position="15"/>
    </location>
</feature>
<accession>A0A934WWE7</accession>
<feature type="transmembrane region" description="Helical" evidence="2">
    <location>
        <begin position="108"/>
        <end position="131"/>
    </location>
</feature>
<name>A0A934WWE7_9BACT</name>
<comment type="caution">
    <text evidence="4">The sequence shown here is derived from an EMBL/GenBank/DDBJ whole genome shotgun (WGS) entry which is preliminary data.</text>
</comment>
<keyword evidence="2" id="KW-0472">Membrane</keyword>
<evidence type="ECO:0000256" key="2">
    <source>
        <dbReference type="SAM" id="Phobius"/>
    </source>
</evidence>
<evidence type="ECO:0000313" key="5">
    <source>
        <dbReference type="Proteomes" id="UP000611723"/>
    </source>
</evidence>
<dbReference type="Gene3D" id="3.30.70.1070">
    <property type="entry name" value="Sporulation related repeat"/>
    <property type="match status" value="1"/>
</dbReference>
<protein>
    <submittedName>
        <fullName evidence="4">SPOR domain-containing protein</fullName>
    </submittedName>
</protein>
<dbReference type="InterPro" id="IPR007730">
    <property type="entry name" value="SPOR-like_dom"/>
</dbReference>
<feature type="region of interest" description="Disordered" evidence="1">
    <location>
        <begin position="1"/>
        <end position="88"/>
    </location>
</feature>
<evidence type="ECO:0000256" key="1">
    <source>
        <dbReference type="SAM" id="MobiDB-lite"/>
    </source>
</evidence>
<feature type="domain" description="SPOR" evidence="3">
    <location>
        <begin position="179"/>
        <end position="257"/>
    </location>
</feature>
<feature type="compositionally biased region" description="Acidic residues" evidence="1">
    <location>
        <begin position="22"/>
        <end position="52"/>
    </location>
</feature>
<dbReference type="EMBL" id="JAEQBW010000001">
    <property type="protein sequence ID" value="MBK6264229.1"/>
    <property type="molecule type" value="Genomic_DNA"/>
</dbReference>
<keyword evidence="2" id="KW-0812">Transmembrane</keyword>